<evidence type="ECO:0000313" key="4">
    <source>
        <dbReference type="Proteomes" id="UP001139158"/>
    </source>
</evidence>
<dbReference type="Gene3D" id="6.10.140.530">
    <property type="match status" value="1"/>
</dbReference>
<dbReference type="Proteomes" id="UP001139158">
    <property type="component" value="Unassembled WGS sequence"/>
</dbReference>
<dbReference type="EMBL" id="JAJFZV010000018">
    <property type="protein sequence ID" value="MCC3299399.1"/>
    <property type="molecule type" value="Genomic_DNA"/>
</dbReference>
<feature type="region of interest" description="Disordered" evidence="1">
    <location>
        <begin position="1"/>
        <end position="22"/>
    </location>
</feature>
<protein>
    <submittedName>
        <fullName evidence="3">Helicase associated domain-containing protein</fullName>
    </submittedName>
</protein>
<dbReference type="Pfam" id="PF03457">
    <property type="entry name" value="HA"/>
    <property type="match status" value="1"/>
</dbReference>
<dbReference type="InterPro" id="IPR005114">
    <property type="entry name" value="Helicase_assoc"/>
</dbReference>
<name>A0A9X1SGI4_9MICC</name>
<evidence type="ECO:0000259" key="2">
    <source>
        <dbReference type="Pfam" id="PF03457"/>
    </source>
</evidence>
<evidence type="ECO:0000256" key="1">
    <source>
        <dbReference type="SAM" id="MobiDB-lite"/>
    </source>
</evidence>
<sequence>MTTPAETTAEAKVPAPPTPRHNRIWTGVFNDFTAWVDAKGAMPKRRTTDAEEYRLANWLNVQRANHRAGKLHEDYVKRLSTIPGAFQTRPTRTHRQWAEDIAAFYAKNGRLPGIGSSDQHERSLGHYLNDRLRPGLRAGIITAGDIEPIADIPGTVVPARKRTSSDAYFRDLQEYAAKHGRMPGWKDSRPLARWVRRVLTASENENTYRAYREGVAAVAAQVAGRS</sequence>
<feature type="domain" description="Helicase-associated" evidence="2">
    <location>
        <begin position="24"/>
        <end position="83"/>
    </location>
</feature>
<comment type="caution">
    <text evidence="3">The sequence shown here is derived from an EMBL/GenBank/DDBJ whole genome shotgun (WGS) entry which is preliminary data.</text>
</comment>
<dbReference type="RefSeq" id="WP_227897386.1">
    <property type="nucleotide sequence ID" value="NZ_CP099467.1"/>
</dbReference>
<reference evidence="3" key="1">
    <citation type="submission" date="2021-10" db="EMBL/GenBank/DDBJ databases">
        <title>Novel species in genus Arthrobacter.</title>
        <authorList>
            <person name="Liu Y."/>
        </authorList>
    </citation>
    <scope>NUCLEOTIDE SEQUENCE</scope>
    <source>
        <strain evidence="3">Zg-Y453</strain>
    </source>
</reference>
<organism evidence="3 4">
    <name type="scientific">Arthrobacter caoxuetaonis</name>
    <dbReference type="NCBI Taxonomy" id="2886935"/>
    <lineage>
        <taxon>Bacteria</taxon>
        <taxon>Bacillati</taxon>
        <taxon>Actinomycetota</taxon>
        <taxon>Actinomycetes</taxon>
        <taxon>Micrococcales</taxon>
        <taxon>Micrococcaceae</taxon>
        <taxon>Arthrobacter</taxon>
    </lineage>
</organism>
<keyword evidence="4" id="KW-1185">Reference proteome</keyword>
<accession>A0A9X1SGI4</accession>
<proteinExistence type="predicted"/>
<evidence type="ECO:0000313" key="3">
    <source>
        <dbReference type="EMBL" id="MCC3299399.1"/>
    </source>
</evidence>
<dbReference type="AlphaFoldDB" id="A0A9X1SGI4"/>
<gene>
    <name evidence="3" type="ORF">LJ757_16525</name>
</gene>